<dbReference type="PANTHER" id="PTHR15717">
    <property type="entry name" value="PROTEIN KIAA0494"/>
    <property type="match status" value="1"/>
</dbReference>
<proteinExistence type="predicted"/>
<feature type="compositionally biased region" description="Polar residues" evidence="1">
    <location>
        <begin position="50"/>
        <end position="60"/>
    </location>
</feature>
<dbReference type="AlphaFoldDB" id="A0A9P0H4I0"/>
<organism evidence="3 4">
    <name type="scientific">Nezara viridula</name>
    <name type="common">Southern green stink bug</name>
    <name type="synonym">Cimex viridulus</name>
    <dbReference type="NCBI Taxonomy" id="85310"/>
    <lineage>
        <taxon>Eukaryota</taxon>
        <taxon>Metazoa</taxon>
        <taxon>Ecdysozoa</taxon>
        <taxon>Arthropoda</taxon>
        <taxon>Hexapoda</taxon>
        <taxon>Insecta</taxon>
        <taxon>Pterygota</taxon>
        <taxon>Neoptera</taxon>
        <taxon>Paraneoptera</taxon>
        <taxon>Hemiptera</taxon>
        <taxon>Heteroptera</taxon>
        <taxon>Panheteroptera</taxon>
        <taxon>Pentatomomorpha</taxon>
        <taxon>Pentatomoidea</taxon>
        <taxon>Pentatomidae</taxon>
        <taxon>Pentatominae</taxon>
        <taxon>Nezara</taxon>
    </lineage>
</organism>
<dbReference type="Gene3D" id="1.10.287.1490">
    <property type="match status" value="1"/>
</dbReference>
<keyword evidence="2" id="KW-1133">Transmembrane helix</keyword>
<feature type="region of interest" description="Disordered" evidence="1">
    <location>
        <begin position="388"/>
        <end position="416"/>
    </location>
</feature>
<keyword evidence="2" id="KW-0472">Membrane</keyword>
<dbReference type="OrthoDB" id="10009315at2759"/>
<name>A0A9P0H4I0_NEZVI</name>
<feature type="compositionally biased region" description="Polar residues" evidence="1">
    <location>
        <begin position="393"/>
        <end position="410"/>
    </location>
</feature>
<accession>A0A9P0H4I0</accession>
<feature type="compositionally biased region" description="Gly residues" evidence="1">
    <location>
        <begin position="1"/>
        <end position="17"/>
    </location>
</feature>
<evidence type="ECO:0000313" key="3">
    <source>
        <dbReference type="EMBL" id="CAH1393752.1"/>
    </source>
</evidence>
<evidence type="ECO:0008006" key="5">
    <source>
        <dbReference type="Google" id="ProtNLM"/>
    </source>
</evidence>
<feature type="transmembrane region" description="Helical" evidence="2">
    <location>
        <begin position="95"/>
        <end position="120"/>
    </location>
</feature>
<protein>
    <recommendedName>
        <fullName evidence="5">EF-hand calcium-binding domain-containing protein 14</fullName>
    </recommendedName>
</protein>
<dbReference type="PANTHER" id="PTHR15717:SF2">
    <property type="entry name" value="EF-HAND CALCIUM-BINDING DOMAIN-CONTAINING PROTEIN 14"/>
    <property type="match status" value="1"/>
</dbReference>
<evidence type="ECO:0000256" key="2">
    <source>
        <dbReference type="SAM" id="Phobius"/>
    </source>
</evidence>
<reference evidence="3" key="1">
    <citation type="submission" date="2022-01" db="EMBL/GenBank/DDBJ databases">
        <authorList>
            <person name="King R."/>
        </authorList>
    </citation>
    <scope>NUCLEOTIDE SEQUENCE</scope>
</reference>
<evidence type="ECO:0000313" key="4">
    <source>
        <dbReference type="Proteomes" id="UP001152798"/>
    </source>
</evidence>
<keyword evidence="4" id="KW-1185">Reference proteome</keyword>
<dbReference type="InterPro" id="IPR042352">
    <property type="entry name" value="EFCAB14"/>
</dbReference>
<keyword evidence="2" id="KW-0812">Transmembrane</keyword>
<dbReference type="Proteomes" id="UP001152798">
    <property type="component" value="Chromosome 2"/>
</dbReference>
<sequence length="416" mass="45559">MEAGRGHVGGMRGGPGGKKMRKRKELDALVGGVGAKRSTGGCKRPGSGGISPQDQLLSESTGEEEYWSSAKGGSGKGRKLYCTSHGKRHTSACTALLRLCTILLVMACVVATITVMWLFIDIKEQTTSLRSQLDQVSAGSNVIPDSIQRCHSLTRQLEKNQTKMTNQLQRVAQKLANFSSMIIGIQTNLTKVERKLDELPSPQMGPEDMFERIGVAIAAFKAELMDMQTKASNIVNEQSEIKKMVDNLTGNVSSFNDDLKDLKKHSSGVLSSDQSSKDDLVNVINGEMEPKIQLVNSSIRSEVKWLSDDLQKAQKTISNLTDESEYLKSLINTTLHDLKLQGRDINILQNDITTYSKEWEKLSLVTKVLVTNVTKLVTSCSNCKYAHNEDSVDSTPIPSASEMSKSSTNEMADIPV</sequence>
<gene>
    <name evidence="3" type="ORF">NEZAVI_LOCUS4372</name>
</gene>
<evidence type="ECO:0000256" key="1">
    <source>
        <dbReference type="SAM" id="MobiDB-lite"/>
    </source>
</evidence>
<feature type="region of interest" description="Disordered" evidence="1">
    <location>
        <begin position="1"/>
        <end position="78"/>
    </location>
</feature>
<dbReference type="EMBL" id="OV725078">
    <property type="protein sequence ID" value="CAH1393752.1"/>
    <property type="molecule type" value="Genomic_DNA"/>
</dbReference>